<dbReference type="PANTHER" id="PTHR10746">
    <property type="entry name" value="50S RIBOSOMAL PROTEIN L4"/>
    <property type="match status" value="1"/>
</dbReference>
<keyword evidence="2" id="KW-0689">Ribosomal protein</keyword>
<evidence type="ECO:0000256" key="1">
    <source>
        <dbReference type="ARBA" id="ARBA00010528"/>
    </source>
</evidence>
<organism evidence="5 6">
    <name type="scientific">Smittium simulii</name>
    <dbReference type="NCBI Taxonomy" id="133385"/>
    <lineage>
        <taxon>Eukaryota</taxon>
        <taxon>Fungi</taxon>
        <taxon>Fungi incertae sedis</taxon>
        <taxon>Zoopagomycota</taxon>
        <taxon>Kickxellomycotina</taxon>
        <taxon>Harpellomycetes</taxon>
        <taxon>Harpellales</taxon>
        <taxon>Legeriomycetaceae</taxon>
        <taxon>Smittium</taxon>
    </lineage>
</organism>
<protein>
    <recommendedName>
        <fullName evidence="4">Large ribosomal subunit protein uL4m</fullName>
    </recommendedName>
</protein>
<evidence type="ECO:0000313" key="6">
    <source>
        <dbReference type="Proteomes" id="UP000245383"/>
    </source>
</evidence>
<dbReference type="GO" id="GO:0003735">
    <property type="term" value="F:structural constituent of ribosome"/>
    <property type="evidence" value="ECO:0007669"/>
    <property type="project" value="InterPro"/>
</dbReference>
<dbReference type="EMBL" id="MBFR01000006">
    <property type="protein sequence ID" value="PVU97863.1"/>
    <property type="molecule type" value="Genomic_DNA"/>
</dbReference>
<accession>A0A2T9YZV6</accession>
<dbReference type="PANTHER" id="PTHR10746:SF6">
    <property type="entry name" value="LARGE RIBOSOMAL SUBUNIT PROTEIN UL4M"/>
    <property type="match status" value="1"/>
</dbReference>
<evidence type="ECO:0000313" key="5">
    <source>
        <dbReference type="EMBL" id="PVU97863.1"/>
    </source>
</evidence>
<evidence type="ECO:0000256" key="3">
    <source>
        <dbReference type="ARBA" id="ARBA00023274"/>
    </source>
</evidence>
<dbReference type="OrthoDB" id="275876at2759"/>
<dbReference type="NCBIfam" id="TIGR03953">
    <property type="entry name" value="rplD_bact"/>
    <property type="match status" value="1"/>
</dbReference>
<keyword evidence="3" id="KW-0687">Ribonucleoprotein</keyword>
<dbReference type="GO" id="GO:0005840">
    <property type="term" value="C:ribosome"/>
    <property type="evidence" value="ECO:0007669"/>
    <property type="project" value="UniProtKB-KW"/>
</dbReference>
<dbReference type="InterPro" id="IPR002136">
    <property type="entry name" value="Ribosomal_uL4"/>
</dbReference>
<dbReference type="Gene3D" id="3.40.1370.10">
    <property type="match status" value="1"/>
</dbReference>
<keyword evidence="6" id="KW-1185">Reference proteome</keyword>
<comment type="caution">
    <text evidence="5">The sequence shown here is derived from an EMBL/GenBank/DDBJ whole genome shotgun (WGS) entry which is preliminary data.</text>
</comment>
<dbReference type="GO" id="GO:1990904">
    <property type="term" value="C:ribonucleoprotein complex"/>
    <property type="evidence" value="ECO:0007669"/>
    <property type="project" value="UniProtKB-KW"/>
</dbReference>
<evidence type="ECO:0000256" key="2">
    <source>
        <dbReference type="ARBA" id="ARBA00022980"/>
    </source>
</evidence>
<dbReference type="Pfam" id="PF00573">
    <property type="entry name" value="Ribosomal_L4"/>
    <property type="match status" value="1"/>
</dbReference>
<dbReference type="Proteomes" id="UP000245383">
    <property type="component" value="Unassembled WGS sequence"/>
</dbReference>
<dbReference type="AlphaFoldDB" id="A0A2T9YZV6"/>
<dbReference type="GO" id="GO:0006412">
    <property type="term" value="P:translation"/>
    <property type="evidence" value="ECO:0007669"/>
    <property type="project" value="InterPro"/>
</dbReference>
<gene>
    <name evidence="5" type="ORF">BB561_000269</name>
</gene>
<dbReference type="STRING" id="133385.A0A2T9YZV6"/>
<reference evidence="5 6" key="1">
    <citation type="journal article" date="2018" name="MBio">
        <title>Comparative Genomics Reveals the Core Gene Toolbox for the Fungus-Insect Symbiosis.</title>
        <authorList>
            <person name="Wang Y."/>
            <person name="Stata M."/>
            <person name="Wang W."/>
            <person name="Stajich J.E."/>
            <person name="White M.M."/>
            <person name="Moncalvo J.M."/>
        </authorList>
    </citation>
    <scope>NUCLEOTIDE SEQUENCE [LARGE SCALE GENOMIC DNA]</scope>
    <source>
        <strain evidence="5 6">SWE-8-4</strain>
    </source>
</reference>
<evidence type="ECO:0000256" key="4">
    <source>
        <dbReference type="ARBA" id="ARBA00040565"/>
    </source>
</evidence>
<comment type="similarity">
    <text evidence="1">Belongs to the universal ribosomal protein uL4 family.</text>
</comment>
<dbReference type="InterPro" id="IPR013005">
    <property type="entry name" value="Ribosomal_uL4-like"/>
</dbReference>
<name>A0A2T9YZV6_9FUNG</name>
<dbReference type="InterPro" id="IPR023574">
    <property type="entry name" value="Ribosomal_uL4_dom_sf"/>
</dbReference>
<proteinExistence type="inferred from homology"/>
<dbReference type="SUPFAM" id="SSF52166">
    <property type="entry name" value="Ribosomal protein L4"/>
    <property type="match status" value="1"/>
</dbReference>
<sequence length="313" mass="35590">MIQQLSRLIRTTCLQKQVFLPKFISKKYSTEAQNTTSIQNEPTEKFFVKLNKLTPEEKKADKKYRLLARFGPPLKNLVPNPNPKTVQAWLKSFTINEPLRIIDISSYVFTAPIRIDIVHRVVTYERNAMRQGTHFTRTISEVRGRAGKAFPQKGRGKARVGTIRAPHFRSGAIAHGPKPRSHATKIQAKVWKSGLRSALSSKFAHNQLVVVDSLALDSHKTGLCFKNLTANGWYDEAKKDVSSQILFLLDLKEPTPKDCPYKNLIIATKNIPGVTIKDVKNCLVYDILRYKHLIIDTKSLLYLTKRLSPIQTE</sequence>